<dbReference type="Proteomes" id="UP001172738">
    <property type="component" value="Unassembled WGS sequence"/>
</dbReference>
<dbReference type="Gene3D" id="3.30.450.20">
    <property type="entry name" value="PAS domain"/>
    <property type="match status" value="1"/>
</dbReference>
<evidence type="ECO:0000313" key="1">
    <source>
        <dbReference type="EMBL" id="MDN4474226.1"/>
    </source>
</evidence>
<sequence length="226" mass="23740">MSLLAHPHSARATKEHPLLTRAGNLRAILDSVQANVFVADLDHNMVYANPSALAALHSIHGSVKDSFGVDSGDMVGGQIHRFHRDPERIKRLLGDGKNFPRSASFSFGETTLHTDINAIRDESGGIIGYCVAWSDASWDESVGEVARETSSRILELGERLEGLGASLTQQAGQTSQSASTAAAAVEQMSAAVHEIAGSTTRAVAVAHDAVGAAQDASTTVDKLDAS</sequence>
<comment type="caution">
    <text evidence="1">The sequence shown here is derived from an EMBL/GenBank/DDBJ whole genome shotgun (WGS) entry which is preliminary data.</text>
</comment>
<organism evidence="1 2">
    <name type="scientific">Demequina zhanjiangensis</name>
    <dbReference type="NCBI Taxonomy" id="3051659"/>
    <lineage>
        <taxon>Bacteria</taxon>
        <taxon>Bacillati</taxon>
        <taxon>Actinomycetota</taxon>
        <taxon>Actinomycetes</taxon>
        <taxon>Micrococcales</taxon>
        <taxon>Demequinaceae</taxon>
        <taxon>Demequina</taxon>
    </lineage>
</organism>
<evidence type="ECO:0000313" key="2">
    <source>
        <dbReference type="Proteomes" id="UP001172738"/>
    </source>
</evidence>
<dbReference type="SUPFAM" id="SSF58104">
    <property type="entry name" value="Methyl-accepting chemotaxis protein (MCP) signaling domain"/>
    <property type="match status" value="1"/>
</dbReference>
<feature type="non-terminal residue" evidence="1">
    <location>
        <position position="226"/>
    </location>
</feature>
<dbReference type="RefSeq" id="WP_301130459.1">
    <property type="nucleotide sequence ID" value="NZ_JAUHPV010000016.1"/>
</dbReference>
<dbReference type="EMBL" id="JAUHPV010000016">
    <property type="protein sequence ID" value="MDN4474226.1"/>
    <property type="molecule type" value="Genomic_DNA"/>
</dbReference>
<accession>A0ABT8G507</accession>
<dbReference type="SUPFAM" id="SSF55785">
    <property type="entry name" value="PYP-like sensor domain (PAS domain)"/>
    <property type="match status" value="1"/>
</dbReference>
<protein>
    <submittedName>
        <fullName evidence="1">PAS domain-containing protein</fullName>
    </submittedName>
</protein>
<reference evidence="1" key="1">
    <citation type="submission" date="2023-06" db="EMBL/GenBank/DDBJ databases">
        <title>SYSU T00b26.</title>
        <authorList>
            <person name="Gao L."/>
            <person name="Fang B.-Z."/>
            <person name="Li W.-J."/>
        </authorList>
    </citation>
    <scope>NUCLEOTIDE SEQUENCE</scope>
    <source>
        <strain evidence="1">SYSU T00b26</strain>
    </source>
</reference>
<proteinExistence type="predicted"/>
<gene>
    <name evidence="1" type="ORF">QQX04_14605</name>
</gene>
<dbReference type="InterPro" id="IPR035965">
    <property type="entry name" value="PAS-like_dom_sf"/>
</dbReference>
<name>A0ABT8G507_9MICO</name>
<keyword evidence="2" id="KW-1185">Reference proteome</keyword>